<keyword evidence="1" id="KW-1133">Transmembrane helix</keyword>
<evidence type="ECO:0000313" key="2">
    <source>
        <dbReference type="EMBL" id="MDC0683493.1"/>
    </source>
</evidence>
<feature type="transmembrane region" description="Helical" evidence="1">
    <location>
        <begin position="221"/>
        <end position="240"/>
    </location>
</feature>
<organism evidence="2 3">
    <name type="scientific">Sorangium atrum</name>
    <dbReference type="NCBI Taxonomy" id="2995308"/>
    <lineage>
        <taxon>Bacteria</taxon>
        <taxon>Pseudomonadati</taxon>
        <taxon>Myxococcota</taxon>
        <taxon>Polyangia</taxon>
        <taxon>Polyangiales</taxon>
        <taxon>Polyangiaceae</taxon>
        <taxon>Sorangium</taxon>
    </lineage>
</organism>
<protein>
    <submittedName>
        <fullName evidence="2">NrsF family protein</fullName>
    </submittedName>
</protein>
<feature type="transmembrane region" description="Helical" evidence="1">
    <location>
        <begin position="46"/>
        <end position="65"/>
    </location>
</feature>
<name>A0ABT5CC03_9BACT</name>
<feature type="transmembrane region" description="Helical" evidence="1">
    <location>
        <begin position="116"/>
        <end position="135"/>
    </location>
</feature>
<comment type="caution">
    <text evidence="2">The sequence shown here is derived from an EMBL/GenBank/DDBJ whole genome shotgun (WGS) entry which is preliminary data.</text>
</comment>
<evidence type="ECO:0000313" key="3">
    <source>
        <dbReference type="Proteomes" id="UP001217485"/>
    </source>
</evidence>
<keyword evidence="1" id="KW-0812">Transmembrane</keyword>
<sequence>MIEKDFAHEIPRRFESAPGPPDELHARLATAIAETPTPQWPLRHRLALVACALPGALAITLLGRHALFGRSVLRADLPSLPPEQLALELALIALLTAGTTAVAVRPGPAGFGSAARLLGATSLATAPTFLVFALLFPLQSADPEAVLASARLHPFGLPCMAVAAIVGAFALGALSWALRHAVPVSARLRGAALGAASGAWAGLALVIHCPASALLHVLASHVAPIAVFTVLGVLVAPAFVRP</sequence>
<keyword evidence="3" id="KW-1185">Reference proteome</keyword>
<dbReference type="Proteomes" id="UP001217485">
    <property type="component" value="Unassembled WGS sequence"/>
</dbReference>
<evidence type="ECO:0000256" key="1">
    <source>
        <dbReference type="SAM" id="Phobius"/>
    </source>
</evidence>
<feature type="transmembrane region" description="Helical" evidence="1">
    <location>
        <begin position="155"/>
        <end position="178"/>
    </location>
</feature>
<dbReference type="RefSeq" id="WP_272101631.1">
    <property type="nucleotide sequence ID" value="NZ_JAQNDK010000004.1"/>
</dbReference>
<dbReference type="Pfam" id="PF06532">
    <property type="entry name" value="NrsF"/>
    <property type="match status" value="1"/>
</dbReference>
<reference evidence="2 3" key="1">
    <citation type="submission" date="2023-01" db="EMBL/GenBank/DDBJ databases">
        <title>Minimal conservation of predation-associated metabolite biosynthetic gene clusters underscores biosynthetic potential of Myxococcota including descriptions for ten novel species: Archangium lansinium sp. nov., Myxococcus landrumus sp. nov., Nannocystis bai.</title>
        <authorList>
            <person name="Ahearne A."/>
            <person name="Stevens C."/>
            <person name="Dowd S."/>
        </authorList>
    </citation>
    <scope>NUCLEOTIDE SEQUENCE [LARGE SCALE GENOMIC DNA]</scope>
    <source>
        <strain evidence="2 3">WIWO2</strain>
    </source>
</reference>
<keyword evidence="1" id="KW-0472">Membrane</keyword>
<feature type="transmembrane region" description="Helical" evidence="1">
    <location>
        <begin position="85"/>
        <end position="104"/>
    </location>
</feature>
<proteinExistence type="predicted"/>
<dbReference type="InterPro" id="IPR009495">
    <property type="entry name" value="NrsF"/>
</dbReference>
<dbReference type="EMBL" id="JAQNDK010000004">
    <property type="protein sequence ID" value="MDC0683493.1"/>
    <property type="molecule type" value="Genomic_DNA"/>
</dbReference>
<gene>
    <name evidence="2" type="ORF">POL72_37535</name>
</gene>
<accession>A0ABT5CC03</accession>
<feature type="transmembrane region" description="Helical" evidence="1">
    <location>
        <begin position="190"/>
        <end position="215"/>
    </location>
</feature>